<evidence type="ECO:0000313" key="2">
    <source>
        <dbReference type="Proteomes" id="UP000037122"/>
    </source>
</evidence>
<name>A0A0L0NU56_CANAR</name>
<reference evidence="2" key="1">
    <citation type="journal article" date="2015" name="BMC Genomics">
        <title>Draft genome of a commonly misdiagnosed multidrug resistant pathogen Candida auris.</title>
        <authorList>
            <person name="Chatterjee S."/>
            <person name="Alampalli S.V."/>
            <person name="Nageshan R.K."/>
            <person name="Chettiar S.T."/>
            <person name="Joshi S."/>
            <person name="Tatu U.S."/>
        </authorList>
    </citation>
    <scope>NUCLEOTIDE SEQUENCE [LARGE SCALE GENOMIC DNA]</scope>
    <source>
        <strain evidence="2">6684</strain>
    </source>
</reference>
<protein>
    <submittedName>
        <fullName evidence="1">Uncharacterized protein</fullName>
    </submittedName>
</protein>
<proteinExistence type="predicted"/>
<gene>
    <name evidence="1" type="ORF">QG37_06425</name>
</gene>
<sequence length="49" mass="5766">MTMDQKPSKFNELFQTVLTLEQLTLFSKKKWKIPLAQDNYVDSMKTVSI</sequence>
<evidence type="ECO:0000313" key="1">
    <source>
        <dbReference type="EMBL" id="KND97210.1"/>
    </source>
</evidence>
<dbReference type="VEuPathDB" id="FungiDB:QG37_06425"/>
<dbReference type="Proteomes" id="UP000037122">
    <property type="component" value="Unassembled WGS sequence"/>
</dbReference>
<comment type="caution">
    <text evidence="1">The sequence shown here is derived from an EMBL/GenBank/DDBJ whole genome shotgun (WGS) entry which is preliminary data.</text>
</comment>
<dbReference type="AlphaFoldDB" id="A0A0L0NU56"/>
<organism evidence="1 2">
    <name type="scientific">Candidozyma auris</name>
    <name type="common">Yeast</name>
    <name type="synonym">Candida auris</name>
    <dbReference type="NCBI Taxonomy" id="498019"/>
    <lineage>
        <taxon>Eukaryota</taxon>
        <taxon>Fungi</taxon>
        <taxon>Dikarya</taxon>
        <taxon>Ascomycota</taxon>
        <taxon>Saccharomycotina</taxon>
        <taxon>Pichiomycetes</taxon>
        <taxon>Metschnikowiaceae</taxon>
        <taxon>Candidozyma</taxon>
    </lineage>
</organism>
<dbReference type="EMBL" id="LGST01000043">
    <property type="protein sequence ID" value="KND97210.1"/>
    <property type="molecule type" value="Genomic_DNA"/>
</dbReference>
<accession>A0A0L0NU56</accession>